<dbReference type="Proteomes" id="UP000183639">
    <property type="component" value="Unassembled WGS sequence"/>
</dbReference>
<reference evidence="1 2" key="1">
    <citation type="submission" date="2016-10" db="EMBL/GenBank/DDBJ databases">
        <authorList>
            <person name="de Groot N.N."/>
        </authorList>
    </citation>
    <scope>NUCLEOTIDE SEQUENCE [LARGE SCALE GENOMIC DNA]</scope>
    <source>
        <strain evidence="1 2">Z108</strain>
    </source>
</reference>
<gene>
    <name evidence="1" type="ORF">SAMN04487861_12210</name>
</gene>
<dbReference type="OrthoDB" id="5519656at2"/>
<dbReference type="AlphaFoldDB" id="A0A1I3GEX0"/>
<dbReference type="EMBL" id="FOQK01000022">
    <property type="protein sequence ID" value="SFI22075.1"/>
    <property type="molecule type" value="Genomic_DNA"/>
</dbReference>
<proteinExistence type="predicted"/>
<dbReference type="Pfam" id="PF18143">
    <property type="entry name" value="HAD_SAK_2"/>
    <property type="match status" value="1"/>
</dbReference>
<organism evidence="1 2">
    <name type="scientific">Selenomonas ruminantium</name>
    <dbReference type="NCBI Taxonomy" id="971"/>
    <lineage>
        <taxon>Bacteria</taxon>
        <taxon>Bacillati</taxon>
        <taxon>Bacillota</taxon>
        <taxon>Negativicutes</taxon>
        <taxon>Selenomonadales</taxon>
        <taxon>Selenomonadaceae</taxon>
        <taxon>Selenomonas</taxon>
    </lineage>
</organism>
<evidence type="ECO:0000313" key="2">
    <source>
        <dbReference type="Proteomes" id="UP000183639"/>
    </source>
</evidence>
<evidence type="ECO:0000313" key="1">
    <source>
        <dbReference type="EMBL" id="SFI22075.1"/>
    </source>
</evidence>
<sequence length="115" mass="13136">MKLLQRIIKETGAKIVLSSSWRIGFTPASKNLLARFKEYGLELMACTPELSGSCRGDEIRKWLEKFETENDVERFAILDDESDMAEFTEMNLIQTDTNVGLQKEDAVQCIKMLNV</sequence>
<name>A0A1I3GEX0_SELRU</name>
<protein>
    <submittedName>
        <fullName evidence="1">Uncharacterized protein</fullName>
    </submittedName>
</protein>
<accession>A0A1I3GEX0</accession>